<reference evidence="6" key="1">
    <citation type="journal article" date="2014" name="Int. J. Syst. Evol. Microbiol.">
        <title>Complete genome sequence of Corynebacterium casei LMG S-19264T (=DSM 44701T), isolated from a smear-ripened cheese.</title>
        <authorList>
            <consortium name="US DOE Joint Genome Institute (JGI-PGF)"/>
            <person name="Walter F."/>
            <person name="Albersmeier A."/>
            <person name="Kalinowski J."/>
            <person name="Ruckert C."/>
        </authorList>
    </citation>
    <scope>NUCLEOTIDE SEQUENCE</scope>
    <source>
        <strain evidence="6">CGMCC 4.7299</strain>
    </source>
</reference>
<dbReference type="PRINTS" id="PR00088">
    <property type="entry name" value="HAEMOXYGNASE"/>
</dbReference>
<reference evidence="6" key="2">
    <citation type="submission" date="2020-09" db="EMBL/GenBank/DDBJ databases">
        <authorList>
            <person name="Sun Q."/>
            <person name="Zhou Y."/>
        </authorList>
    </citation>
    <scope>NUCLEOTIDE SEQUENCE</scope>
    <source>
        <strain evidence="6">CGMCC 4.7299</strain>
    </source>
</reference>
<gene>
    <name evidence="6" type="ORF">GCM10012284_33160</name>
</gene>
<evidence type="ECO:0000256" key="3">
    <source>
        <dbReference type="ARBA" id="ARBA00023004"/>
    </source>
</evidence>
<comment type="caution">
    <text evidence="6">The sequence shown here is derived from an EMBL/GenBank/DDBJ whole genome shotgun (WGS) entry which is preliminary data.</text>
</comment>
<dbReference type="RefSeq" id="WP_189080099.1">
    <property type="nucleotide sequence ID" value="NZ_BMMX01000013.1"/>
</dbReference>
<name>A0A8J3BZH4_9ACTN</name>
<dbReference type="SUPFAM" id="SSF48613">
    <property type="entry name" value="Heme oxygenase-like"/>
    <property type="match status" value="1"/>
</dbReference>
<feature type="binding site" description="axial binding residue" evidence="5">
    <location>
        <position position="21"/>
    </location>
    <ligand>
        <name>heme b</name>
        <dbReference type="ChEBI" id="CHEBI:60344"/>
    </ligand>
    <ligandPart>
        <name>Fe</name>
        <dbReference type="ChEBI" id="CHEBI:18248"/>
    </ligandPart>
</feature>
<dbReference type="PANTHER" id="PTHR10720:SF0">
    <property type="entry name" value="HEME OXYGENASE"/>
    <property type="match status" value="1"/>
</dbReference>
<dbReference type="PIRSF" id="PIRSF000343">
    <property type="entry name" value="Haem_Oase"/>
    <property type="match status" value="1"/>
</dbReference>
<dbReference type="GO" id="GO:0046872">
    <property type="term" value="F:metal ion binding"/>
    <property type="evidence" value="ECO:0007669"/>
    <property type="project" value="UniProtKB-KW"/>
</dbReference>
<evidence type="ECO:0000313" key="7">
    <source>
        <dbReference type="Proteomes" id="UP000656042"/>
    </source>
</evidence>
<accession>A0A8J3BZH4</accession>
<dbReference type="GO" id="GO:0004392">
    <property type="term" value="F:heme oxygenase (decyclizing) activity"/>
    <property type="evidence" value="ECO:0007669"/>
    <property type="project" value="InterPro"/>
</dbReference>
<keyword evidence="3 5" id="KW-0408">Iron</keyword>
<dbReference type="GO" id="GO:0020037">
    <property type="term" value="F:heme binding"/>
    <property type="evidence" value="ECO:0007669"/>
    <property type="project" value="TreeGrafter"/>
</dbReference>
<keyword evidence="2 5" id="KW-0479">Metal-binding</keyword>
<sequence>MALTADSPLSARVRADTRTDHDAAQRSGFLDALAAGRLPRAAYTDLAAQHWHIYRALEQAAARMAADPVAGRFVAAELTRVPALTADLHFLAGRRWHRRLAALPATLAYRRRLHEVAAVHPPSFVAHHYTRYMGDLSGGQYLGPVIARAYGLDGDGHRFFVFDGVDPAAFRAGYRRLLDAAPWGGAEQDTFLDEVAVAYRLTIDVLDELRERWE</sequence>
<evidence type="ECO:0000313" key="6">
    <source>
        <dbReference type="EMBL" id="GGK96322.1"/>
    </source>
</evidence>
<dbReference type="InterPro" id="IPR016084">
    <property type="entry name" value="Haem_Oase-like_multi-hlx"/>
</dbReference>
<feature type="binding site" evidence="4">
    <location>
        <position position="129"/>
    </location>
    <ligand>
        <name>heme b</name>
        <dbReference type="ChEBI" id="CHEBI:60344"/>
    </ligand>
</feature>
<organism evidence="6 7">
    <name type="scientific">Mangrovihabitans endophyticus</name>
    <dbReference type="NCBI Taxonomy" id="1751298"/>
    <lineage>
        <taxon>Bacteria</taxon>
        <taxon>Bacillati</taxon>
        <taxon>Actinomycetota</taxon>
        <taxon>Actinomycetes</taxon>
        <taxon>Micromonosporales</taxon>
        <taxon>Micromonosporaceae</taxon>
        <taxon>Mangrovihabitans</taxon>
    </lineage>
</organism>
<feature type="binding site" evidence="4">
    <location>
        <position position="175"/>
    </location>
    <ligand>
        <name>heme b</name>
        <dbReference type="ChEBI" id="CHEBI:60344"/>
    </ligand>
</feature>
<dbReference type="PANTHER" id="PTHR10720">
    <property type="entry name" value="HEME OXYGENASE"/>
    <property type="match status" value="1"/>
</dbReference>
<keyword evidence="7" id="KW-1185">Reference proteome</keyword>
<keyword evidence="1 4" id="KW-0349">Heme</keyword>
<dbReference type="GO" id="GO:0006979">
    <property type="term" value="P:response to oxidative stress"/>
    <property type="evidence" value="ECO:0007669"/>
    <property type="project" value="TreeGrafter"/>
</dbReference>
<dbReference type="AlphaFoldDB" id="A0A8J3BZH4"/>
<dbReference type="EMBL" id="BMMX01000013">
    <property type="protein sequence ID" value="GGK96322.1"/>
    <property type="molecule type" value="Genomic_DNA"/>
</dbReference>
<evidence type="ECO:0000256" key="5">
    <source>
        <dbReference type="PIRSR" id="PIRSR000343-2"/>
    </source>
</evidence>
<proteinExistence type="predicted"/>
<dbReference type="InterPro" id="IPR002051">
    <property type="entry name" value="Haem_Oase"/>
</dbReference>
<dbReference type="GO" id="GO:0042167">
    <property type="term" value="P:heme catabolic process"/>
    <property type="evidence" value="ECO:0007669"/>
    <property type="project" value="TreeGrafter"/>
</dbReference>
<dbReference type="CDD" id="cd19165">
    <property type="entry name" value="HemeO"/>
    <property type="match status" value="1"/>
</dbReference>
<dbReference type="GO" id="GO:0006788">
    <property type="term" value="P:heme oxidation"/>
    <property type="evidence" value="ECO:0007669"/>
    <property type="project" value="InterPro"/>
</dbReference>
<dbReference type="Gene3D" id="1.20.910.10">
    <property type="entry name" value="Heme oxygenase-like"/>
    <property type="match status" value="1"/>
</dbReference>
<protein>
    <submittedName>
        <fullName evidence="6">Biliverdin-producing heme oxygenase</fullName>
    </submittedName>
</protein>
<evidence type="ECO:0000256" key="2">
    <source>
        <dbReference type="ARBA" id="ARBA00022723"/>
    </source>
</evidence>
<dbReference type="Proteomes" id="UP000656042">
    <property type="component" value="Unassembled WGS sequence"/>
</dbReference>
<dbReference type="InterPro" id="IPR016053">
    <property type="entry name" value="Haem_Oase-like"/>
</dbReference>
<evidence type="ECO:0000256" key="1">
    <source>
        <dbReference type="ARBA" id="ARBA00022617"/>
    </source>
</evidence>
<dbReference type="Pfam" id="PF01126">
    <property type="entry name" value="Heme_oxygenase"/>
    <property type="match status" value="1"/>
</dbReference>
<feature type="binding site" evidence="4">
    <location>
        <position position="14"/>
    </location>
    <ligand>
        <name>heme b</name>
        <dbReference type="ChEBI" id="CHEBI:60344"/>
    </ligand>
</feature>
<evidence type="ECO:0000256" key="4">
    <source>
        <dbReference type="PIRSR" id="PIRSR000343-1"/>
    </source>
</evidence>